<evidence type="ECO:0000256" key="1">
    <source>
        <dbReference type="ARBA" id="ARBA00023015"/>
    </source>
</evidence>
<dbReference type="Pfam" id="PF12833">
    <property type="entry name" value="HTH_18"/>
    <property type="match status" value="1"/>
</dbReference>
<accession>A0A1K2IHS7</accession>
<reference evidence="5 6" key="1">
    <citation type="submission" date="2016-10" db="EMBL/GenBank/DDBJ databases">
        <authorList>
            <person name="de Groot N.N."/>
        </authorList>
    </citation>
    <scope>NUCLEOTIDE SEQUENCE [LARGE SCALE GENOMIC DNA]</scope>
    <source>
        <strain evidence="5 6">DSM 18180</strain>
    </source>
</reference>
<organism evidence="5 6">
    <name type="scientific">Flaviramulus basaltis</name>
    <dbReference type="NCBI Taxonomy" id="369401"/>
    <lineage>
        <taxon>Bacteria</taxon>
        <taxon>Pseudomonadati</taxon>
        <taxon>Bacteroidota</taxon>
        <taxon>Flavobacteriia</taxon>
        <taxon>Flavobacteriales</taxon>
        <taxon>Flavobacteriaceae</taxon>
        <taxon>Flaviramulus</taxon>
    </lineage>
</organism>
<dbReference type="GO" id="GO:0043565">
    <property type="term" value="F:sequence-specific DNA binding"/>
    <property type="evidence" value="ECO:0007669"/>
    <property type="project" value="InterPro"/>
</dbReference>
<protein>
    <submittedName>
        <fullName evidence="5">AraC-type DNA-binding protein</fullName>
    </submittedName>
</protein>
<dbReference type="PROSITE" id="PS01124">
    <property type="entry name" value="HTH_ARAC_FAMILY_2"/>
    <property type="match status" value="1"/>
</dbReference>
<dbReference type="SMART" id="SM00342">
    <property type="entry name" value="HTH_ARAC"/>
    <property type="match status" value="1"/>
</dbReference>
<dbReference type="SUPFAM" id="SSF46689">
    <property type="entry name" value="Homeodomain-like"/>
    <property type="match status" value="1"/>
</dbReference>
<dbReference type="Proteomes" id="UP000182544">
    <property type="component" value="Unassembled WGS sequence"/>
</dbReference>
<evidence type="ECO:0000259" key="4">
    <source>
        <dbReference type="PROSITE" id="PS01124"/>
    </source>
</evidence>
<gene>
    <name evidence="5" type="ORF">SAMN05428642_102323</name>
</gene>
<evidence type="ECO:0000313" key="6">
    <source>
        <dbReference type="Proteomes" id="UP000182544"/>
    </source>
</evidence>
<dbReference type="EMBL" id="FPKV01000002">
    <property type="protein sequence ID" value="SFZ91784.1"/>
    <property type="molecule type" value="Genomic_DNA"/>
</dbReference>
<evidence type="ECO:0000256" key="2">
    <source>
        <dbReference type="ARBA" id="ARBA00023125"/>
    </source>
</evidence>
<sequence length="305" mass="36172">MAKSTPYHIKTIAEYHNLMDLPKPEHPLISVLKFEDIKRQDNSPKSITHNFYSIALKKDFNAKLKYGQQEYDFDEGILHFMSPKQVLSFEYRADEELNHKGWLLLVHTDFFWNTNLAKKLKYYDFFDYKLSEALHLSNKEEKMIVSIFQYIRQEYEAKIDNFSQNVIIAQLDLLLTYSERFYQRQFITRKITNHHVLNQFEELLSSYYIKENLIDKGIPNVNYFASKLNLSANYLSKLLKTLTGQSTKHFIQDKIIDLAKEKLSTTNLSVSEIAYELGFEHIQSFSKLFKTKTSYTPLEFRESFN</sequence>
<dbReference type="InterPro" id="IPR018060">
    <property type="entry name" value="HTH_AraC"/>
</dbReference>
<feature type="domain" description="HTH araC/xylS-type" evidence="4">
    <location>
        <begin position="208"/>
        <end position="303"/>
    </location>
</feature>
<dbReference type="GO" id="GO:0003700">
    <property type="term" value="F:DNA-binding transcription factor activity"/>
    <property type="evidence" value="ECO:0007669"/>
    <property type="project" value="InterPro"/>
</dbReference>
<dbReference type="RefSeq" id="WP_072401303.1">
    <property type="nucleotide sequence ID" value="NZ_FPKV01000002.1"/>
</dbReference>
<dbReference type="Gene3D" id="1.10.10.60">
    <property type="entry name" value="Homeodomain-like"/>
    <property type="match status" value="2"/>
</dbReference>
<name>A0A1K2IHS7_9FLAO</name>
<dbReference type="PANTHER" id="PTHR43280:SF32">
    <property type="entry name" value="TRANSCRIPTIONAL REGULATORY PROTEIN"/>
    <property type="match status" value="1"/>
</dbReference>
<dbReference type="PANTHER" id="PTHR43280">
    <property type="entry name" value="ARAC-FAMILY TRANSCRIPTIONAL REGULATOR"/>
    <property type="match status" value="1"/>
</dbReference>
<dbReference type="AlphaFoldDB" id="A0A1K2IHS7"/>
<dbReference type="InterPro" id="IPR009057">
    <property type="entry name" value="Homeodomain-like_sf"/>
</dbReference>
<keyword evidence="3" id="KW-0804">Transcription</keyword>
<dbReference type="STRING" id="369401.SAMN05428642_102323"/>
<keyword evidence="2 5" id="KW-0238">DNA-binding</keyword>
<keyword evidence="1" id="KW-0805">Transcription regulation</keyword>
<keyword evidence="6" id="KW-1185">Reference proteome</keyword>
<proteinExistence type="predicted"/>
<evidence type="ECO:0000313" key="5">
    <source>
        <dbReference type="EMBL" id="SFZ91784.1"/>
    </source>
</evidence>
<evidence type="ECO:0000256" key="3">
    <source>
        <dbReference type="ARBA" id="ARBA00023163"/>
    </source>
</evidence>
<dbReference type="OrthoDB" id="2600165at2"/>